<comment type="catalytic activity">
    <reaction evidence="12">
        <text>2 [molybdopterin-synthase sulfur-carrier protein]-C-terminal-Gly-aminoethanethioate + cyclic pyranopterin phosphate + H2O = molybdopterin + 2 [molybdopterin-synthase sulfur-carrier protein]-C-terminal Gly-Gly + 2 H(+)</text>
        <dbReference type="Rhea" id="RHEA:26333"/>
        <dbReference type="Rhea" id="RHEA-COMP:12202"/>
        <dbReference type="Rhea" id="RHEA-COMP:19907"/>
        <dbReference type="ChEBI" id="CHEBI:15377"/>
        <dbReference type="ChEBI" id="CHEBI:15378"/>
        <dbReference type="ChEBI" id="CHEBI:58698"/>
        <dbReference type="ChEBI" id="CHEBI:59648"/>
        <dbReference type="ChEBI" id="CHEBI:90778"/>
        <dbReference type="ChEBI" id="CHEBI:232372"/>
        <dbReference type="EC" id="2.8.1.12"/>
    </reaction>
</comment>
<dbReference type="InterPro" id="IPR003448">
    <property type="entry name" value="Mopterin_biosynth_MoaE"/>
</dbReference>
<evidence type="ECO:0000256" key="1">
    <source>
        <dbReference type="ARBA" id="ARBA00005046"/>
    </source>
</evidence>
<evidence type="ECO:0000256" key="3">
    <source>
        <dbReference type="ARBA" id="ARBA00011950"/>
    </source>
</evidence>
<keyword evidence="5" id="KW-0501">Molybdenum cofactor biosynthesis</keyword>
<dbReference type="Pfam" id="PF02391">
    <property type="entry name" value="MoaE"/>
    <property type="match status" value="1"/>
</dbReference>
<dbReference type="Gene3D" id="3.90.1170.40">
    <property type="entry name" value="Molybdopterin biosynthesis MoaE subunit"/>
    <property type="match status" value="1"/>
</dbReference>
<evidence type="ECO:0000256" key="7">
    <source>
        <dbReference type="ARBA" id="ARBA00026066"/>
    </source>
</evidence>
<evidence type="ECO:0000256" key="9">
    <source>
        <dbReference type="ARBA" id="ARBA00030407"/>
    </source>
</evidence>
<evidence type="ECO:0000256" key="6">
    <source>
        <dbReference type="ARBA" id="ARBA00025448"/>
    </source>
</evidence>
<dbReference type="RefSeq" id="WP_379143228.1">
    <property type="nucleotide sequence ID" value="NZ_JBHUEN010000043.1"/>
</dbReference>
<evidence type="ECO:0000313" key="14">
    <source>
        <dbReference type="Proteomes" id="UP001597213"/>
    </source>
</evidence>
<dbReference type="InterPro" id="IPR036563">
    <property type="entry name" value="MoaE_sf"/>
</dbReference>
<dbReference type="PANTHER" id="PTHR23404">
    <property type="entry name" value="MOLYBDOPTERIN SYNTHASE RELATED"/>
    <property type="match status" value="1"/>
</dbReference>
<evidence type="ECO:0000256" key="8">
    <source>
        <dbReference type="ARBA" id="ARBA00029745"/>
    </source>
</evidence>
<sequence length="146" mass="15573">MSVLVTGAPFDPAAELAAFGAPGGAGAVVSFSGVVRAEAGRVASLRIEHYPGMTETAITAFGDEAAARFSLSAWRVVHRHGQLAAGDPIMMVITAAPHRVDAFRAAEYLMDWLKSRAPFWKCEIGPDGEARWVDATAEDETALSRW</sequence>
<evidence type="ECO:0000256" key="10">
    <source>
        <dbReference type="ARBA" id="ARBA00030781"/>
    </source>
</evidence>
<dbReference type="CDD" id="cd00756">
    <property type="entry name" value="MoaE"/>
    <property type="match status" value="1"/>
</dbReference>
<comment type="pathway">
    <text evidence="1">Cofactor biosynthesis; molybdopterin biosynthesis.</text>
</comment>
<evidence type="ECO:0000256" key="5">
    <source>
        <dbReference type="ARBA" id="ARBA00023150"/>
    </source>
</evidence>
<dbReference type="EC" id="2.8.1.12" evidence="3"/>
<dbReference type="SUPFAM" id="SSF54690">
    <property type="entry name" value="Molybdopterin synthase subunit MoaE"/>
    <property type="match status" value="1"/>
</dbReference>
<evidence type="ECO:0000313" key="13">
    <source>
        <dbReference type="EMBL" id="MFD1882537.1"/>
    </source>
</evidence>
<reference evidence="14" key="1">
    <citation type="journal article" date="2019" name="Int. J. Syst. Evol. Microbiol.">
        <title>The Global Catalogue of Microorganisms (GCM) 10K type strain sequencing project: providing services to taxonomists for standard genome sequencing and annotation.</title>
        <authorList>
            <consortium name="The Broad Institute Genomics Platform"/>
            <consortium name="The Broad Institute Genome Sequencing Center for Infectious Disease"/>
            <person name="Wu L."/>
            <person name="Ma J."/>
        </authorList>
    </citation>
    <scope>NUCLEOTIDE SEQUENCE [LARGE SCALE GENOMIC DNA]</scope>
    <source>
        <strain evidence="14">CCUG 56029</strain>
    </source>
</reference>
<name>A0ABW4R8I2_9RHOB</name>
<gene>
    <name evidence="13" type="ORF">ACFSCT_12515</name>
</gene>
<protein>
    <recommendedName>
        <fullName evidence="4">Molybdopterin synthase catalytic subunit</fullName>
        <ecNumber evidence="3">2.8.1.12</ecNumber>
    </recommendedName>
    <alternativeName>
        <fullName evidence="10">MPT synthase subunit 2</fullName>
    </alternativeName>
    <alternativeName>
        <fullName evidence="8">Molybdenum cofactor biosynthesis protein E</fullName>
    </alternativeName>
    <alternativeName>
        <fullName evidence="9">Molybdopterin-converting factor large subunit</fullName>
    </alternativeName>
    <alternativeName>
        <fullName evidence="11">Molybdopterin-converting factor subunit 2</fullName>
    </alternativeName>
</protein>
<keyword evidence="14" id="KW-1185">Reference proteome</keyword>
<accession>A0ABW4R8I2</accession>
<comment type="subunit">
    <text evidence="7">Heterotetramer of 2 MoaD subunits and 2 MoaE subunits. Also stable as homodimer. The enzyme changes between these two forms during catalysis.</text>
</comment>
<comment type="function">
    <text evidence="6">Converts molybdopterin precursor Z into molybdopterin. This requires the incorporation of two sulfur atoms into precursor Z to generate a dithiolene group. The sulfur is provided by MoaD.</text>
</comment>
<comment type="caution">
    <text evidence="13">The sequence shown here is derived from an EMBL/GenBank/DDBJ whole genome shotgun (WGS) entry which is preliminary data.</text>
</comment>
<dbReference type="EMBL" id="JBHUEN010000043">
    <property type="protein sequence ID" value="MFD1882537.1"/>
    <property type="molecule type" value="Genomic_DNA"/>
</dbReference>
<evidence type="ECO:0000256" key="12">
    <source>
        <dbReference type="ARBA" id="ARBA00049878"/>
    </source>
</evidence>
<dbReference type="Proteomes" id="UP001597213">
    <property type="component" value="Unassembled WGS sequence"/>
</dbReference>
<proteinExistence type="inferred from homology"/>
<comment type="similarity">
    <text evidence="2">Belongs to the MoaE family.</text>
</comment>
<evidence type="ECO:0000256" key="11">
    <source>
        <dbReference type="ARBA" id="ARBA00032474"/>
    </source>
</evidence>
<evidence type="ECO:0000256" key="4">
    <source>
        <dbReference type="ARBA" id="ARBA00013858"/>
    </source>
</evidence>
<evidence type="ECO:0000256" key="2">
    <source>
        <dbReference type="ARBA" id="ARBA00005426"/>
    </source>
</evidence>
<organism evidence="13 14">
    <name type="scientific">Paracoccus pacificus</name>
    <dbReference type="NCBI Taxonomy" id="1463598"/>
    <lineage>
        <taxon>Bacteria</taxon>
        <taxon>Pseudomonadati</taxon>
        <taxon>Pseudomonadota</taxon>
        <taxon>Alphaproteobacteria</taxon>
        <taxon>Rhodobacterales</taxon>
        <taxon>Paracoccaceae</taxon>
        <taxon>Paracoccus</taxon>
    </lineage>
</organism>